<dbReference type="OrthoDB" id="8678477at2"/>
<dbReference type="Gene3D" id="3.40.190.150">
    <property type="entry name" value="Bordetella uptake gene, domain 1"/>
    <property type="match status" value="1"/>
</dbReference>
<dbReference type="PANTHER" id="PTHR42928">
    <property type="entry name" value="TRICARBOXYLATE-BINDING PROTEIN"/>
    <property type="match status" value="1"/>
</dbReference>
<dbReference type="CDD" id="cd13578">
    <property type="entry name" value="PBP2_Bug27"/>
    <property type="match status" value="1"/>
</dbReference>
<evidence type="ECO:0000256" key="1">
    <source>
        <dbReference type="ARBA" id="ARBA00006987"/>
    </source>
</evidence>
<evidence type="ECO:0000256" key="2">
    <source>
        <dbReference type="SAM" id="SignalP"/>
    </source>
</evidence>
<dbReference type="Proteomes" id="UP000297564">
    <property type="component" value="Unassembled WGS sequence"/>
</dbReference>
<evidence type="ECO:0000313" key="3">
    <source>
        <dbReference type="EMBL" id="TFY97508.1"/>
    </source>
</evidence>
<feature type="signal peptide" evidence="2">
    <location>
        <begin position="1"/>
        <end position="36"/>
    </location>
</feature>
<dbReference type="AlphaFoldDB" id="A0A4Z0BHY7"/>
<dbReference type="Pfam" id="PF03401">
    <property type="entry name" value="TctC"/>
    <property type="match status" value="1"/>
</dbReference>
<protein>
    <submittedName>
        <fullName evidence="3">Tripartite tricarboxylate transporter substrate binding protein</fullName>
    </submittedName>
</protein>
<dbReference type="EMBL" id="SMLL01000007">
    <property type="protein sequence ID" value="TFY97508.1"/>
    <property type="molecule type" value="Genomic_DNA"/>
</dbReference>
<dbReference type="SUPFAM" id="SSF53850">
    <property type="entry name" value="Periplasmic binding protein-like II"/>
    <property type="match status" value="1"/>
</dbReference>
<evidence type="ECO:0000313" key="4">
    <source>
        <dbReference type="Proteomes" id="UP000297564"/>
    </source>
</evidence>
<comment type="caution">
    <text evidence="3">The sequence shown here is derived from an EMBL/GenBank/DDBJ whole genome shotgun (WGS) entry which is preliminary data.</text>
</comment>
<proteinExistence type="inferred from homology"/>
<dbReference type="PANTHER" id="PTHR42928:SF5">
    <property type="entry name" value="BLR1237 PROTEIN"/>
    <property type="match status" value="1"/>
</dbReference>
<dbReference type="PIRSF" id="PIRSF017082">
    <property type="entry name" value="YflP"/>
    <property type="match status" value="1"/>
</dbReference>
<accession>A0A4Z0BHY7</accession>
<feature type="chain" id="PRO_5021488336" evidence="2">
    <location>
        <begin position="37"/>
        <end position="335"/>
    </location>
</feature>
<name>A0A4Z0BHY7_9BURK</name>
<dbReference type="InterPro" id="IPR042100">
    <property type="entry name" value="Bug_dom1"/>
</dbReference>
<keyword evidence="4" id="KW-1185">Reference proteome</keyword>
<keyword evidence="2" id="KW-0732">Signal</keyword>
<gene>
    <name evidence="3" type="ORF">EZ242_18485</name>
</gene>
<reference evidence="3 4" key="1">
    <citation type="submission" date="2019-03" db="EMBL/GenBank/DDBJ databases">
        <title>Ramlibacter rhizophilus CCTCC AB2015357, whole genome shotgun sequence.</title>
        <authorList>
            <person name="Zhang X."/>
            <person name="Feng G."/>
            <person name="Zhu H."/>
        </authorList>
    </citation>
    <scope>NUCLEOTIDE SEQUENCE [LARGE SCALE GENOMIC DNA]</scope>
    <source>
        <strain evidence="3 4">CCTCC AB2015357</strain>
    </source>
</reference>
<dbReference type="Gene3D" id="3.40.190.10">
    <property type="entry name" value="Periplasmic binding protein-like II"/>
    <property type="match status" value="1"/>
</dbReference>
<sequence length="335" mass="36125">MRPPGVSMTHRRRLAVLAFGAAAATALLPHAVQAQAWPSKPITIVAAYPAGGVADQMARVLATELSKRVGQPVTVENRVGASGMIGANHVAKAAADGHTLLMGAMAEIVFTPHMHDKMAYRPEKDLEPVAMAVRFPFILVTNPSFPARSAREIVELARKSPNQYTYATGGNGSVQHLAMEMFTRSAGIELRHIPYKGVMPALTDVLSNQVPMMFAGFPPAMPHVQAGKLNAIALTTKERLPVAPDVPSLAETPGQEKYDFPVWVGLFAPAGTPSAVLDRLHRESVDIFSTPAIRANIEKAGMTVSAEPRAEFASFIRSEYDKYRKVIRDAGIKDN</sequence>
<dbReference type="InterPro" id="IPR005064">
    <property type="entry name" value="BUG"/>
</dbReference>
<organism evidence="3 4">
    <name type="scientific">Ramlibacter rhizophilus</name>
    <dbReference type="NCBI Taxonomy" id="1781167"/>
    <lineage>
        <taxon>Bacteria</taxon>
        <taxon>Pseudomonadati</taxon>
        <taxon>Pseudomonadota</taxon>
        <taxon>Betaproteobacteria</taxon>
        <taxon>Burkholderiales</taxon>
        <taxon>Comamonadaceae</taxon>
        <taxon>Ramlibacter</taxon>
    </lineage>
</organism>
<comment type="similarity">
    <text evidence="1">Belongs to the UPF0065 (bug) family.</text>
</comment>